<evidence type="ECO:0000313" key="6">
    <source>
        <dbReference type="Proteomes" id="UP000586119"/>
    </source>
</evidence>
<dbReference type="Pfam" id="PF07729">
    <property type="entry name" value="FCD"/>
    <property type="match status" value="1"/>
</dbReference>
<dbReference type="SUPFAM" id="SSF46785">
    <property type="entry name" value="Winged helix' DNA-binding domain"/>
    <property type="match status" value="1"/>
</dbReference>
<evidence type="ECO:0000256" key="1">
    <source>
        <dbReference type="ARBA" id="ARBA00023015"/>
    </source>
</evidence>
<evidence type="ECO:0000256" key="3">
    <source>
        <dbReference type="ARBA" id="ARBA00023163"/>
    </source>
</evidence>
<dbReference type="Proteomes" id="UP000586119">
    <property type="component" value="Unassembled WGS sequence"/>
</dbReference>
<dbReference type="PROSITE" id="PS50949">
    <property type="entry name" value="HTH_GNTR"/>
    <property type="match status" value="1"/>
</dbReference>
<dbReference type="InterPro" id="IPR011711">
    <property type="entry name" value="GntR_C"/>
</dbReference>
<protein>
    <submittedName>
        <fullName evidence="5">DNA-binding transcriptional regulator CsiR</fullName>
    </submittedName>
</protein>
<dbReference type="GO" id="GO:0003700">
    <property type="term" value="F:DNA-binding transcription factor activity"/>
    <property type="evidence" value="ECO:0007669"/>
    <property type="project" value="InterPro"/>
</dbReference>
<dbReference type="Gene3D" id="1.10.10.10">
    <property type="entry name" value="Winged helix-like DNA-binding domain superfamily/Winged helix DNA-binding domain"/>
    <property type="match status" value="1"/>
</dbReference>
<evidence type="ECO:0000256" key="2">
    <source>
        <dbReference type="ARBA" id="ARBA00023125"/>
    </source>
</evidence>
<organism evidence="5 6">
    <name type="scientific">Vreelandella salicampi</name>
    <dbReference type="NCBI Taxonomy" id="1449798"/>
    <lineage>
        <taxon>Bacteria</taxon>
        <taxon>Pseudomonadati</taxon>
        <taxon>Pseudomonadota</taxon>
        <taxon>Gammaproteobacteria</taxon>
        <taxon>Oceanospirillales</taxon>
        <taxon>Halomonadaceae</taxon>
        <taxon>Vreelandella</taxon>
    </lineage>
</organism>
<comment type="caution">
    <text evidence="5">The sequence shown here is derived from an EMBL/GenBank/DDBJ whole genome shotgun (WGS) entry which is preliminary data.</text>
</comment>
<keyword evidence="2 5" id="KW-0238">DNA-binding</keyword>
<keyword evidence="1" id="KW-0805">Transcription regulation</keyword>
<dbReference type="InterPro" id="IPR008920">
    <property type="entry name" value="TF_FadR/GntR_C"/>
</dbReference>
<name>A0A7Z0RVW2_9GAMM</name>
<accession>A0A7Z0RVW2</accession>
<dbReference type="InterPro" id="IPR036388">
    <property type="entry name" value="WH-like_DNA-bd_sf"/>
</dbReference>
<dbReference type="InterPro" id="IPR036390">
    <property type="entry name" value="WH_DNA-bd_sf"/>
</dbReference>
<reference evidence="5 6" key="1">
    <citation type="journal article" date="2015" name="Int. J. Syst. Evol. Microbiol.">
        <title>Halomonas salicampi sp. nov., a halotolerant and alkalitolerant bacterium isolated from a saltern soil.</title>
        <authorList>
            <person name="Lee J.C."/>
            <person name="Kim Y.S."/>
            <person name="Yun B.S."/>
            <person name="Whang K.S."/>
        </authorList>
    </citation>
    <scope>NUCLEOTIDE SEQUENCE [LARGE SCALE GENOMIC DNA]</scope>
    <source>
        <strain evidence="5 6">BH103</strain>
    </source>
</reference>
<gene>
    <name evidence="5" type="primary">csiR</name>
    <name evidence="5" type="ORF">HZS81_15445</name>
</gene>
<evidence type="ECO:0000313" key="5">
    <source>
        <dbReference type="EMBL" id="NYS62151.1"/>
    </source>
</evidence>
<dbReference type="PANTHER" id="PTHR43537">
    <property type="entry name" value="TRANSCRIPTIONAL REGULATOR, GNTR FAMILY"/>
    <property type="match status" value="1"/>
</dbReference>
<dbReference type="RefSeq" id="WP_179931410.1">
    <property type="nucleotide sequence ID" value="NZ_JACCDF010000015.1"/>
</dbReference>
<dbReference type="SUPFAM" id="SSF48008">
    <property type="entry name" value="GntR ligand-binding domain-like"/>
    <property type="match status" value="1"/>
</dbReference>
<dbReference type="SMART" id="SM00345">
    <property type="entry name" value="HTH_GNTR"/>
    <property type="match status" value="1"/>
</dbReference>
<dbReference type="SMART" id="SM00895">
    <property type="entry name" value="FCD"/>
    <property type="match status" value="1"/>
</dbReference>
<dbReference type="NCBIfam" id="NF008576">
    <property type="entry name" value="PRK11534.1"/>
    <property type="match status" value="1"/>
</dbReference>
<sequence length="244" mass="27828">MIIVNEHVAKSSAGSDEPADVKENLGVRAYKQLKNDIIKGVFRPDEKLRMSALKERYDLGIGPLREALSQLVAEHLVVAISQRGYRVAPMSLAELHDIYDARAQLEAMMLGLAIERGDDAWEADILAKTYQLSKVSEANTPRSLLEIWDARHSEFHTALVRGCHSPQLMKVRNGLFDKVQRYRHFWLKETVFSEHALDKKRQEHDALVKVTLAHRKEDAERMMREHLMTPVPIITSVMQQQGIA</sequence>
<dbReference type="InterPro" id="IPR000524">
    <property type="entry name" value="Tscrpt_reg_HTH_GntR"/>
</dbReference>
<dbReference type="AlphaFoldDB" id="A0A7Z0RVW2"/>
<dbReference type="PANTHER" id="PTHR43537:SF20">
    <property type="entry name" value="HTH-TYPE TRANSCRIPTIONAL REPRESSOR GLAR"/>
    <property type="match status" value="1"/>
</dbReference>
<keyword evidence="6" id="KW-1185">Reference proteome</keyword>
<evidence type="ECO:0000259" key="4">
    <source>
        <dbReference type="PROSITE" id="PS50949"/>
    </source>
</evidence>
<dbReference type="GO" id="GO:0003677">
    <property type="term" value="F:DNA binding"/>
    <property type="evidence" value="ECO:0007669"/>
    <property type="project" value="UniProtKB-KW"/>
</dbReference>
<dbReference type="EMBL" id="JACCDF010000015">
    <property type="protein sequence ID" value="NYS62151.1"/>
    <property type="molecule type" value="Genomic_DNA"/>
</dbReference>
<keyword evidence="3" id="KW-0804">Transcription</keyword>
<proteinExistence type="predicted"/>
<dbReference type="Pfam" id="PF00392">
    <property type="entry name" value="GntR"/>
    <property type="match status" value="1"/>
</dbReference>
<dbReference type="Gene3D" id="1.20.120.530">
    <property type="entry name" value="GntR ligand-binding domain-like"/>
    <property type="match status" value="1"/>
</dbReference>
<feature type="domain" description="HTH gntR-type" evidence="4">
    <location>
        <begin position="23"/>
        <end position="90"/>
    </location>
</feature>